<accession>C4GKP6</accession>
<dbReference type="AlphaFoldDB" id="C4GKP6"/>
<dbReference type="PROSITE" id="PS50928">
    <property type="entry name" value="ABC_TM1"/>
    <property type="match status" value="2"/>
</dbReference>
<dbReference type="GO" id="GO:0055085">
    <property type="term" value="P:transmembrane transport"/>
    <property type="evidence" value="ECO:0007669"/>
    <property type="project" value="InterPro"/>
</dbReference>
<dbReference type="GO" id="GO:0005886">
    <property type="term" value="C:plasma membrane"/>
    <property type="evidence" value="ECO:0007669"/>
    <property type="project" value="UniProtKB-SubCell"/>
</dbReference>
<protein>
    <submittedName>
        <fullName evidence="10">ABC transporter, permease protein</fullName>
    </submittedName>
</protein>
<gene>
    <name evidence="10" type="ORF">GCWU000324_01551</name>
</gene>
<evidence type="ECO:0000256" key="4">
    <source>
        <dbReference type="ARBA" id="ARBA00022519"/>
    </source>
</evidence>
<feature type="transmembrane region" description="Helical" evidence="8">
    <location>
        <begin position="405"/>
        <end position="425"/>
    </location>
</feature>
<feature type="transmembrane region" description="Helical" evidence="8">
    <location>
        <begin position="326"/>
        <end position="351"/>
    </location>
</feature>
<evidence type="ECO:0000259" key="9">
    <source>
        <dbReference type="PROSITE" id="PS50928"/>
    </source>
</evidence>
<evidence type="ECO:0000256" key="2">
    <source>
        <dbReference type="ARBA" id="ARBA00022448"/>
    </source>
</evidence>
<feature type="transmembrane region" description="Helical" evidence="8">
    <location>
        <begin position="431"/>
        <end position="448"/>
    </location>
</feature>
<feature type="transmembrane region" description="Helical" evidence="8">
    <location>
        <begin position="371"/>
        <end position="393"/>
    </location>
</feature>
<evidence type="ECO:0000256" key="5">
    <source>
        <dbReference type="ARBA" id="ARBA00022692"/>
    </source>
</evidence>
<dbReference type="PANTHER" id="PTHR43357">
    <property type="entry name" value="INNER MEMBRANE ABC TRANSPORTER PERMEASE PROTEIN YDCV"/>
    <property type="match status" value="1"/>
</dbReference>
<evidence type="ECO:0000256" key="3">
    <source>
        <dbReference type="ARBA" id="ARBA00022475"/>
    </source>
</evidence>
<dbReference type="CDD" id="cd06261">
    <property type="entry name" value="TM_PBP2"/>
    <property type="match status" value="2"/>
</dbReference>
<feature type="domain" description="ABC transmembrane type-1" evidence="9">
    <location>
        <begin position="108"/>
        <end position="298"/>
    </location>
</feature>
<organism evidence="10 11">
    <name type="scientific">Kingella oralis ATCC 51147</name>
    <dbReference type="NCBI Taxonomy" id="629741"/>
    <lineage>
        <taxon>Bacteria</taxon>
        <taxon>Pseudomonadati</taxon>
        <taxon>Pseudomonadota</taxon>
        <taxon>Betaproteobacteria</taxon>
        <taxon>Neisseriales</taxon>
        <taxon>Neisseriaceae</taxon>
        <taxon>Kingella</taxon>
    </lineage>
</organism>
<feature type="transmembrane region" description="Helical" evidence="8">
    <location>
        <begin position="538"/>
        <end position="556"/>
    </location>
</feature>
<evidence type="ECO:0000313" key="11">
    <source>
        <dbReference type="Proteomes" id="UP000003009"/>
    </source>
</evidence>
<feature type="transmembrane region" description="Helical" evidence="8">
    <location>
        <begin position="236"/>
        <end position="261"/>
    </location>
</feature>
<proteinExistence type="inferred from homology"/>
<keyword evidence="7 8" id="KW-0472">Membrane</keyword>
<comment type="caution">
    <text evidence="10">The sequence shown here is derived from an EMBL/GenBank/DDBJ whole genome shotgun (WGS) entry which is preliminary data.</text>
</comment>
<comment type="similarity">
    <text evidence="8">Belongs to the binding-protein-dependent transport system permease family.</text>
</comment>
<keyword evidence="5 8" id="KW-0812">Transmembrane</keyword>
<keyword evidence="3" id="KW-1003">Cell membrane</keyword>
<dbReference type="Proteomes" id="UP000003009">
    <property type="component" value="Unassembled WGS sequence"/>
</dbReference>
<dbReference type="Pfam" id="PF00528">
    <property type="entry name" value="BPD_transp_1"/>
    <property type="match status" value="2"/>
</dbReference>
<dbReference type="InterPro" id="IPR035906">
    <property type="entry name" value="MetI-like_sf"/>
</dbReference>
<evidence type="ECO:0000313" key="10">
    <source>
        <dbReference type="EMBL" id="EEP67305.1"/>
    </source>
</evidence>
<evidence type="ECO:0000256" key="1">
    <source>
        <dbReference type="ARBA" id="ARBA00004429"/>
    </source>
</evidence>
<dbReference type="STRING" id="629741.GCWU000324_01551"/>
<feature type="domain" description="ABC transmembrane type-1" evidence="9">
    <location>
        <begin position="372"/>
        <end position="556"/>
    </location>
</feature>
<name>C4GKP6_9NEIS</name>
<feature type="transmembrane region" description="Helical" evidence="8">
    <location>
        <begin position="180"/>
        <end position="201"/>
    </location>
</feature>
<evidence type="ECO:0000256" key="7">
    <source>
        <dbReference type="ARBA" id="ARBA00023136"/>
    </source>
</evidence>
<sequence length="566" mass="61137">MQTKRVMGIEPTSVAWEANVLPLDDTRESRALYGVLGSLKMGIRLQFVISFSARPIMRRFAFSFLLALPILAFLGVLVVAPLAAMLGYQDAAPLWGEMLGDAYYQRRIIWTVFQAAATVLLTGLLGVPIAWALARLQFAGRALVLRLLMLPFILPTLVAGMGVLALFGERGALWRGWADTAALLLYGNVFFNLPVMIRAAYQGLASVPANRLAAAQTLGANAWQRFWRVEFPVLKAWLAGGACLVFLYCFSGFGLALLLGGQRFATVEVEVYQLIAYELDMAHAAVLVWLVLGVTALAGLLYAWISRRADAAEVRARQPEKPKTRAERALLALALFTLAACCALPLLAIAFQAAQAGAAWRVLWDGDTLAALWNTARFSGGAVLGAAVLGALHAAAARQWAAIRALTFLPFMVSPVCLSFGVLLLYPAWSASLPMLIALYALLAYPFVTKDILSAWDALPANYTAAARVAGASRFQAAYAVTLPLLLPALRRGLTLAAATCIGEFAATLFLSRPEWTTLTTLIYRYLSKVGAANHDKALVLTAVLLGLSLLVFMLLDASDRQPEKS</sequence>
<dbReference type="SUPFAM" id="SSF161098">
    <property type="entry name" value="MetI-like"/>
    <property type="match status" value="2"/>
</dbReference>
<feature type="transmembrane region" description="Helical" evidence="8">
    <location>
        <begin position="64"/>
        <end position="88"/>
    </location>
</feature>
<feature type="transmembrane region" description="Helical" evidence="8">
    <location>
        <begin position="108"/>
        <end position="131"/>
    </location>
</feature>
<reference evidence="10" key="1">
    <citation type="submission" date="2009-04" db="EMBL/GenBank/DDBJ databases">
        <authorList>
            <person name="Weinstock G."/>
            <person name="Sodergren E."/>
            <person name="Clifton S."/>
            <person name="Fulton L."/>
            <person name="Fulton B."/>
            <person name="Courtney L."/>
            <person name="Fronick C."/>
            <person name="Harrison M."/>
            <person name="Strong C."/>
            <person name="Farmer C."/>
            <person name="Delahaunty K."/>
            <person name="Markovic C."/>
            <person name="Hall O."/>
            <person name="Minx P."/>
            <person name="Tomlinson C."/>
            <person name="Mitreva M."/>
            <person name="Nelson J."/>
            <person name="Hou S."/>
            <person name="Wollam A."/>
            <person name="Pepin K.H."/>
            <person name="Johnson M."/>
            <person name="Bhonagiri V."/>
            <person name="Nash W.E."/>
            <person name="Warren W."/>
            <person name="Chinwalla A."/>
            <person name="Mardis E.R."/>
            <person name="Wilson R.K."/>
        </authorList>
    </citation>
    <scope>NUCLEOTIDE SEQUENCE [LARGE SCALE GENOMIC DNA]</scope>
    <source>
        <strain evidence="10">ATCC 51147</strain>
    </source>
</reference>
<keyword evidence="2 8" id="KW-0813">Transport</keyword>
<evidence type="ECO:0000256" key="8">
    <source>
        <dbReference type="RuleBase" id="RU363032"/>
    </source>
</evidence>
<dbReference type="Gene3D" id="1.10.3720.10">
    <property type="entry name" value="MetI-like"/>
    <property type="match status" value="2"/>
</dbReference>
<feature type="transmembrane region" description="Helical" evidence="8">
    <location>
        <begin position="143"/>
        <end position="168"/>
    </location>
</feature>
<dbReference type="HOGENOM" id="CLU_021838_5_2_4"/>
<comment type="subcellular location">
    <subcellularLocation>
        <location evidence="1">Cell inner membrane</location>
        <topology evidence="1">Multi-pass membrane protein</topology>
    </subcellularLocation>
    <subcellularLocation>
        <location evidence="8">Cell membrane</location>
        <topology evidence="8">Multi-pass membrane protein</topology>
    </subcellularLocation>
</comment>
<dbReference type="InterPro" id="IPR000515">
    <property type="entry name" value="MetI-like"/>
</dbReference>
<feature type="transmembrane region" description="Helical" evidence="8">
    <location>
        <begin position="281"/>
        <end position="305"/>
    </location>
</feature>
<keyword evidence="6 8" id="KW-1133">Transmembrane helix</keyword>
<dbReference type="EMBL" id="ACJW02000003">
    <property type="protein sequence ID" value="EEP67305.1"/>
    <property type="molecule type" value="Genomic_DNA"/>
</dbReference>
<keyword evidence="4" id="KW-0997">Cell inner membrane</keyword>
<dbReference type="PANTHER" id="PTHR43357:SF4">
    <property type="entry name" value="INNER MEMBRANE ABC TRANSPORTER PERMEASE PROTEIN YDCV"/>
    <property type="match status" value="1"/>
</dbReference>
<evidence type="ECO:0000256" key="6">
    <source>
        <dbReference type="ARBA" id="ARBA00022989"/>
    </source>
</evidence>
<keyword evidence="11" id="KW-1185">Reference proteome</keyword>